<evidence type="ECO:0000313" key="2">
    <source>
        <dbReference type="Proteomes" id="UP001310248"/>
    </source>
</evidence>
<reference evidence="2" key="1">
    <citation type="submission" date="2023-07" db="EMBL/GenBank/DDBJ databases">
        <title>Draft genome sequence of Agarivorans aestuarii strain ZMCS4, a CAZymes producing bacteria isolated from the marine brown algae Clodostephus spongiosus.</title>
        <authorList>
            <person name="Lorente B."/>
            <person name="Cabral C."/>
            <person name="Frias J."/>
            <person name="Faria J."/>
            <person name="Toubarro D."/>
        </authorList>
    </citation>
    <scope>NUCLEOTIDE SEQUENCE [LARGE SCALE GENOMIC DNA]</scope>
    <source>
        <strain evidence="2">ZMCS4</strain>
    </source>
</reference>
<accession>A0ABU7GAJ5</accession>
<keyword evidence="2" id="KW-1185">Reference proteome</keyword>
<protein>
    <submittedName>
        <fullName evidence="1">Uncharacterized protein</fullName>
    </submittedName>
</protein>
<gene>
    <name evidence="1" type="ORF">SNR37_001607</name>
</gene>
<dbReference type="EMBL" id="JAYDYW010000019">
    <property type="protein sequence ID" value="MEE1676275.1"/>
    <property type="molecule type" value="Genomic_DNA"/>
</dbReference>
<proteinExistence type="predicted"/>
<dbReference type="Proteomes" id="UP001310248">
    <property type="component" value="Unassembled WGS sequence"/>
</dbReference>
<name>A0ABU7GAJ5_9ALTE</name>
<dbReference type="SUPFAM" id="SSF50969">
    <property type="entry name" value="YVTN repeat-like/Quinoprotein amine dehydrogenase"/>
    <property type="match status" value="1"/>
</dbReference>
<evidence type="ECO:0000313" key="1">
    <source>
        <dbReference type="EMBL" id="MEE1676275.1"/>
    </source>
</evidence>
<comment type="caution">
    <text evidence="1">The sequence shown here is derived from an EMBL/GenBank/DDBJ whole genome shotgun (WGS) entry which is preliminary data.</text>
</comment>
<dbReference type="RefSeq" id="WP_329776963.1">
    <property type="nucleotide sequence ID" value="NZ_JAYDYW010000019.1"/>
</dbReference>
<dbReference type="InterPro" id="IPR011044">
    <property type="entry name" value="Quino_amine_DH_bsu"/>
</dbReference>
<sequence length="275" mass="30599">MFKVIGLIALLMIGTLVGLVMFPPPSSEFQDSPLAELSVQPQLVAQLDGIPNAASLLWLPKQQHWLVGTLAPQTVLVTGSAKLAYLNSSLSEVRLEELPASGDIADLVLVDDHLVGISSDARLLYFELAQQSWRFVDKRKLIRDGLHHKTAGLVWNPQAQEFYTCEREGLKRCYRGDRDGKQQQSFDLSHPSQQGQFTQYQLGSMTLHQGRWFVLSARYSSLLEVDPRSGEVLQVIALEQSDTAQAIASDGEQLWLLSVIRQQPETIKLATIPLP</sequence>
<organism evidence="1 2">
    <name type="scientific">Agarivorans aestuarii</name>
    <dbReference type="NCBI Taxonomy" id="1563703"/>
    <lineage>
        <taxon>Bacteria</taxon>
        <taxon>Pseudomonadati</taxon>
        <taxon>Pseudomonadota</taxon>
        <taxon>Gammaproteobacteria</taxon>
        <taxon>Alteromonadales</taxon>
        <taxon>Alteromonadaceae</taxon>
        <taxon>Agarivorans</taxon>
    </lineage>
</organism>
<reference evidence="1 2" key="2">
    <citation type="submission" date="2023-12" db="EMBL/GenBank/DDBJ databases">
        <authorList>
            <consortium name="Cladostephus spongiosus"/>
            <person name="Lorente B."/>
            <person name="Cabral C."/>
            <person name="Frias J."/>
            <person name="Faria J."/>
            <person name="Toubarro D."/>
        </authorList>
    </citation>
    <scope>NUCLEOTIDE SEQUENCE [LARGE SCALE GENOMIC DNA]</scope>
    <source>
        <strain evidence="1 2">ZMCS4</strain>
    </source>
</reference>